<organism evidence="2 3">
    <name type="scientific">Mycena indigotica</name>
    <dbReference type="NCBI Taxonomy" id="2126181"/>
    <lineage>
        <taxon>Eukaryota</taxon>
        <taxon>Fungi</taxon>
        <taxon>Dikarya</taxon>
        <taxon>Basidiomycota</taxon>
        <taxon>Agaricomycotina</taxon>
        <taxon>Agaricomycetes</taxon>
        <taxon>Agaricomycetidae</taxon>
        <taxon>Agaricales</taxon>
        <taxon>Marasmiineae</taxon>
        <taxon>Mycenaceae</taxon>
        <taxon>Mycena</taxon>
    </lineage>
</organism>
<dbReference type="RefSeq" id="XP_037215502.1">
    <property type="nucleotide sequence ID" value="XM_037368576.1"/>
</dbReference>
<evidence type="ECO:0000313" key="3">
    <source>
        <dbReference type="Proteomes" id="UP000636479"/>
    </source>
</evidence>
<feature type="transmembrane region" description="Helical" evidence="1">
    <location>
        <begin position="64"/>
        <end position="83"/>
    </location>
</feature>
<gene>
    <name evidence="2" type="ORF">MIND_01206800</name>
</gene>
<keyword evidence="1" id="KW-0472">Membrane</keyword>
<proteinExistence type="predicted"/>
<protein>
    <submittedName>
        <fullName evidence="2">SH3 and PX-domain-containing 3</fullName>
    </submittedName>
</protein>
<dbReference type="EMBL" id="JACAZF010000011">
    <property type="protein sequence ID" value="KAF7293074.1"/>
    <property type="molecule type" value="Genomic_DNA"/>
</dbReference>
<keyword evidence="1" id="KW-0812">Transmembrane</keyword>
<dbReference type="AlphaFoldDB" id="A0A8H6S550"/>
<evidence type="ECO:0000256" key="1">
    <source>
        <dbReference type="SAM" id="Phobius"/>
    </source>
</evidence>
<accession>A0A8H6S550</accession>
<comment type="caution">
    <text evidence="2">The sequence shown here is derived from an EMBL/GenBank/DDBJ whole genome shotgun (WGS) entry which is preliminary data.</text>
</comment>
<evidence type="ECO:0000313" key="2">
    <source>
        <dbReference type="EMBL" id="KAF7293074.1"/>
    </source>
</evidence>
<dbReference type="Proteomes" id="UP000636479">
    <property type="component" value="Unassembled WGS sequence"/>
</dbReference>
<reference evidence="2" key="1">
    <citation type="submission" date="2020-05" db="EMBL/GenBank/DDBJ databases">
        <title>Mycena genomes resolve the evolution of fungal bioluminescence.</title>
        <authorList>
            <person name="Tsai I.J."/>
        </authorList>
    </citation>
    <scope>NUCLEOTIDE SEQUENCE</scope>
    <source>
        <strain evidence="2">171206Taipei</strain>
    </source>
</reference>
<sequence>MQYQLREAIRALPCFAEQLPFSGKVFLKKNNVISLSTAWGGRIDRQKTVFLSTLMWNRSYPTRTTRIIAVLFTGTLILGWTLYPTESSIYSPELPAPEPLPSASVLTADEAVRILGHPTFGDVWNYERALPQHVKPSRIVASTKEKGPRYLRIPHSSWGTGWNNVFQEQLFNAHLAHMSDRAYVFPEYIPRDHPPYPDTLPNGTRHMLHIPMNTFVAGPIGGGPFADNPVDDKLTRRSISEAWWDVVCPRERVKVLNVFEVHGSFGYDAIAVEGAEILTRWSKKLSEMDDMCVSVEEYSIFHYVFMGGQWVTSAWPSYGASPVLRYFAWSPLVTATLFRNFHAIAPHQSAPPIYLAPLRELSSATDVNPFEYFSPLPASSLKTPIPGLLGIHVRRGDYEGHCGFLAAIDCPYNSWNNLGTPGLIANASLAAQRWLGFGGNVDDTTVWPRLNDHLDIPEGMTRKEAIVYHCLPDVKRIVHKAATVRAQSETKRLKTLFIATNGNKEWVAELVQALRADGWEHVATSLDLELGVEAYAVSHAVDMGILTALSEEFIGVGFSSLSSNVAQIRLGAGANPKTIHFW</sequence>
<dbReference type="CDD" id="cd11296">
    <property type="entry name" value="O-FucT_like"/>
    <property type="match status" value="1"/>
</dbReference>
<keyword evidence="1" id="KW-1133">Transmembrane helix</keyword>
<dbReference type="GeneID" id="59351092"/>
<name>A0A8H6S550_9AGAR</name>
<dbReference type="OrthoDB" id="2559662at2759"/>
<dbReference type="Gene3D" id="3.40.50.11350">
    <property type="match status" value="1"/>
</dbReference>
<keyword evidence="3" id="KW-1185">Reference proteome</keyword>